<gene>
    <name evidence="2" type="ORF">ABLG96_13795</name>
</gene>
<keyword evidence="1" id="KW-0732">Signal</keyword>
<protein>
    <recommendedName>
        <fullName evidence="3">DUF4352 domain-containing protein</fullName>
    </recommendedName>
</protein>
<reference evidence="2" key="1">
    <citation type="submission" date="2024-05" db="EMBL/GenBank/DDBJ databases">
        <authorList>
            <person name="Cai S.Y."/>
            <person name="Jin L.M."/>
            <person name="Li H.R."/>
        </authorList>
    </citation>
    <scope>NUCLEOTIDE SEQUENCE</scope>
    <source>
        <strain evidence="2">A5-74</strain>
    </source>
</reference>
<sequence>MRRVVRLLPLVLLMVTGCTSGGGQSASRLQTAAADTRSYLGTEVVGPNDGSSVTVFDYRSPTDNEATGQVVAGIDVEVCVGQLPEGTSQVTWAPWSLVGEDNARYSTLAPDGGGDMGQQFPQVARVASGDCVRGWITFDVPPDATVSTVRYILGEDAGNFSASFRPLPAPAPGQTRPEGCVLISDPNDESASSIWLRTPQDIQIQVRAFHPDPDDHGTYYVARTTAGAVLIWFWFDRDYFERLNGATAKNLPQPADAETFAVAQDFMDEGKAYRPSINAAYETAKQCVS</sequence>
<dbReference type="RefSeq" id="WP_353647945.1">
    <property type="nucleotide sequence ID" value="NZ_CP159218.1"/>
</dbReference>
<dbReference type="EMBL" id="CP159218">
    <property type="protein sequence ID" value="XCG62330.1"/>
    <property type="molecule type" value="Genomic_DNA"/>
</dbReference>
<proteinExistence type="predicted"/>
<accession>A0AAU8DLG2</accession>
<dbReference type="PROSITE" id="PS51257">
    <property type="entry name" value="PROKAR_LIPOPROTEIN"/>
    <property type="match status" value="1"/>
</dbReference>
<feature type="signal peptide" evidence="1">
    <location>
        <begin position="1"/>
        <end position="21"/>
    </location>
</feature>
<organism evidence="2">
    <name type="scientific">Nakamurella sp. A5-74</name>
    <dbReference type="NCBI Taxonomy" id="3158264"/>
    <lineage>
        <taxon>Bacteria</taxon>
        <taxon>Bacillati</taxon>
        <taxon>Actinomycetota</taxon>
        <taxon>Actinomycetes</taxon>
        <taxon>Nakamurellales</taxon>
        <taxon>Nakamurellaceae</taxon>
        <taxon>Nakamurella</taxon>
    </lineage>
</organism>
<name>A0AAU8DLG2_9ACTN</name>
<evidence type="ECO:0000256" key="1">
    <source>
        <dbReference type="SAM" id="SignalP"/>
    </source>
</evidence>
<feature type="chain" id="PRO_5043806677" description="DUF4352 domain-containing protein" evidence="1">
    <location>
        <begin position="22"/>
        <end position="289"/>
    </location>
</feature>
<dbReference type="AlphaFoldDB" id="A0AAU8DLG2"/>
<evidence type="ECO:0008006" key="3">
    <source>
        <dbReference type="Google" id="ProtNLM"/>
    </source>
</evidence>
<evidence type="ECO:0000313" key="2">
    <source>
        <dbReference type="EMBL" id="XCG62330.1"/>
    </source>
</evidence>